<feature type="domain" description="Homeobox" evidence="13">
    <location>
        <begin position="409"/>
        <end position="469"/>
    </location>
</feature>
<dbReference type="GO" id="GO:0030182">
    <property type="term" value="P:neuron differentiation"/>
    <property type="evidence" value="ECO:0007669"/>
    <property type="project" value="TreeGrafter"/>
</dbReference>
<evidence type="ECO:0000256" key="1">
    <source>
        <dbReference type="ARBA" id="ARBA00004123"/>
    </source>
</evidence>
<dbReference type="OrthoDB" id="6159439at2759"/>
<feature type="domain" description="LIM zinc-binding" evidence="12">
    <location>
        <begin position="258"/>
        <end position="323"/>
    </location>
</feature>
<gene>
    <name evidence="14" type="ORF">A3Q56_05551</name>
</gene>
<comment type="subcellular location">
    <subcellularLocation>
        <location evidence="1 9 11">Nucleus</location>
    </subcellularLocation>
</comment>
<evidence type="ECO:0000259" key="13">
    <source>
        <dbReference type="PROSITE" id="PS50071"/>
    </source>
</evidence>
<dbReference type="Pfam" id="PF00046">
    <property type="entry name" value="Homeodomain"/>
    <property type="match status" value="1"/>
</dbReference>
<dbReference type="SMART" id="SM00389">
    <property type="entry name" value="HOX"/>
    <property type="match status" value="1"/>
</dbReference>
<evidence type="ECO:0000313" key="14">
    <source>
        <dbReference type="EMBL" id="OAF66673.1"/>
    </source>
</evidence>
<evidence type="ECO:0000256" key="6">
    <source>
        <dbReference type="ARBA" id="ARBA00023125"/>
    </source>
</evidence>
<dbReference type="SUPFAM" id="SSF57716">
    <property type="entry name" value="Glucocorticoid receptor-like (DNA-binding domain)"/>
    <property type="match status" value="1"/>
</dbReference>
<reference evidence="14 15" key="1">
    <citation type="submission" date="2016-04" db="EMBL/GenBank/DDBJ databases">
        <title>The genome of Intoshia linei affirms orthonectids as highly simplified spiralians.</title>
        <authorList>
            <person name="Mikhailov K.V."/>
            <person name="Slusarev G.S."/>
            <person name="Nikitin M.A."/>
            <person name="Logacheva M.D."/>
            <person name="Penin A."/>
            <person name="Aleoshin V."/>
            <person name="Panchin Y.V."/>
        </authorList>
    </citation>
    <scope>NUCLEOTIDE SEQUENCE [LARGE SCALE GENOMIC DNA]</scope>
    <source>
        <strain evidence="14">Intl2013</strain>
        <tissue evidence="14">Whole animal</tissue>
    </source>
</reference>
<evidence type="ECO:0000313" key="15">
    <source>
        <dbReference type="Proteomes" id="UP000078046"/>
    </source>
</evidence>
<dbReference type="SMART" id="SM00132">
    <property type="entry name" value="LIM"/>
    <property type="match status" value="2"/>
</dbReference>
<evidence type="ECO:0008006" key="16">
    <source>
        <dbReference type="Google" id="ProtNLM"/>
    </source>
</evidence>
<keyword evidence="2 10" id="KW-0479">Metal-binding</keyword>
<keyword evidence="4 10" id="KW-0862">Zinc</keyword>
<evidence type="ECO:0000256" key="7">
    <source>
        <dbReference type="ARBA" id="ARBA00023155"/>
    </source>
</evidence>
<dbReference type="Gene3D" id="2.10.110.10">
    <property type="entry name" value="Cysteine Rich Protein"/>
    <property type="match status" value="2"/>
</dbReference>
<dbReference type="InterPro" id="IPR001356">
    <property type="entry name" value="HD"/>
</dbReference>
<dbReference type="InterPro" id="IPR009057">
    <property type="entry name" value="Homeodomain-like_sf"/>
</dbReference>
<dbReference type="PROSITE" id="PS00478">
    <property type="entry name" value="LIM_DOMAIN_1"/>
    <property type="match status" value="1"/>
</dbReference>
<protein>
    <recommendedName>
        <fullName evidence="16">Homeobox domain-containing protein</fullName>
    </recommendedName>
</protein>
<dbReference type="Proteomes" id="UP000078046">
    <property type="component" value="Unassembled WGS sequence"/>
</dbReference>
<dbReference type="Pfam" id="PF00412">
    <property type="entry name" value="LIM"/>
    <property type="match status" value="1"/>
</dbReference>
<keyword evidence="8 9" id="KW-0539">Nucleus</keyword>
<evidence type="ECO:0000256" key="3">
    <source>
        <dbReference type="ARBA" id="ARBA00022737"/>
    </source>
</evidence>
<proteinExistence type="predicted"/>
<dbReference type="InterPro" id="IPR001781">
    <property type="entry name" value="Znf_LIM"/>
</dbReference>
<accession>A0A177AZ73</accession>
<name>A0A177AZ73_9BILA</name>
<feature type="DNA-binding region" description="Homeobox" evidence="9">
    <location>
        <begin position="411"/>
        <end position="470"/>
    </location>
</feature>
<keyword evidence="15" id="KW-1185">Reference proteome</keyword>
<evidence type="ECO:0000256" key="2">
    <source>
        <dbReference type="ARBA" id="ARBA00022723"/>
    </source>
</evidence>
<keyword evidence="6 9" id="KW-0238">DNA-binding</keyword>
<evidence type="ECO:0000256" key="9">
    <source>
        <dbReference type="PROSITE-ProRule" id="PRU00108"/>
    </source>
</evidence>
<evidence type="ECO:0000256" key="8">
    <source>
        <dbReference type="ARBA" id="ARBA00023242"/>
    </source>
</evidence>
<dbReference type="PROSITE" id="PS50023">
    <property type="entry name" value="LIM_DOMAIN_2"/>
    <property type="match status" value="1"/>
</dbReference>
<keyword evidence="7 9" id="KW-0371">Homeobox</keyword>
<dbReference type="InterPro" id="IPR050453">
    <property type="entry name" value="LIM_Homeobox_TF"/>
</dbReference>
<dbReference type="PROSITE" id="PS50071">
    <property type="entry name" value="HOMEOBOX_2"/>
    <property type="match status" value="1"/>
</dbReference>
<organism evidence="14 15">
    <name type="scientific">Intoshia linei</name>
    <dbReference type="NCBI Taxonomy" id="1819745"/>
    <lineage>
        <taxon>Eukaryota</taxon>
        <taxon>Metazoa</taxon>
        <taxon>Spiralia</taxon>
        <taxon>Lophotrochozoa</taxon>
        <taxon>Mesozoa</taxon>
        <taxon>Orthonectida</taxon>
        <taxon>Rhopaluridae</taxon>
        <taxon>Intoshia</taxon>
    </lineage>
</organism>
<dbReference type="GO" id="GO:0000977">
    <property type="term" value="F:RNA polymerase II transcription regulatory region sequence-specific DNA binding"/>
    <property type="evidence" value="ECO:0007669"/>
    <property type="project" value="TreeGrafter"/>
</dbReference>
<keyword evidence="3" id="KW-0677">Repeat</keyword>
<dbReference type="SUPFAM" id="SSF46689">
    <property type="entry name" value="Homeodomain-like"/>
    <property type="match status" value="1"/>
</dbReference>
<dbReference type="EMBL" id="LWCA01000861">
    <property type="protein sequence ID" value="OAF66673.1"/>
    <property type="molecule type" value="Genomic_DNA"/>
</dbReference>
<sequence>MDRFFIREFKVVNNRATPEKDTDAVLALSKSLEFNQIDKINKKDVVNFSVPNQSLIIPQKEYNCKMFTNNKKNNTQNKKSSFKERKKKGYYCESMNDSTYENFQILEHNINVEINRDKLDFSSNLENYNNCIYYKKNSNNSNKNIKFNAITPNIDNEKKYEKLENSNEIDAYFPKFEENDNLFHENFIKIKNDSTKCNEIEHNYLYSQMIHNSKDNNMDITIKNDILTKNIERIKEIVNMEMSSISRTIIHDRVPEKIVCYLCQNFIEDPYMNSLVCKKAKVMYRIHEKCNKCSICKNYVSGSSFIHEGNLYCKEDYMKYHLKDCNICGEKITPIVMYCDINNKKFACHEKCLNCSYCGNYLKEGSGVTLFKDKIYCLPCRDYIEYDNCLNCETLQDDIYEDINFYSIKNAKRPRTVLTLQQRNLFIDTFKMNSKPSRKTRESLANSTGLKPRVVQVWFQIKKTDKSYSDVEEKEDQQIITKTAKKSTECNSENNTIITHQKSTFLF</sequence>
<evidence type="ECO:0000256" key="4">
    <source>
        <dbReference type="ARBA" id="ARBA00022833"/>
    </source>
</evidence>
<keyword evidence="5 10" id="KW-0440">LIM domain</keyword>
<dbReference type="CDD" id="cd00086">
    <property type="entry name" value="homeodomain"/>
    <property type="match status" value="1"/>
</dbReference>
<evidence type="ECO:0000256" key="11">
    <source>
        <dbReference type="RuleBase" id="RU000682"/>
    </source>
</evidence>
<evidence type="ECO:0000256" key="5">
    <source>
        <dbReference type="ARBA" id="ARBA00023038"/>
    </source>
</evidence>
<dbReference type="GO" id="GO:0005634">
    <property type="term" value="C:nucleus"/>
    <property type="evidence" value="ECO:0007669"/>
    <property type="project" value="UniProtKB-SubCell"/>
</dbReference>
<dbReference type="GO" id="GO:0000981">
    <property type="term" value="F:DNA-binding transcription factor activity, RNA polymerase II-specific"/>
    <property type="evidence" value="ECO:0007669"/>
    <property type="project" value="TreeGrafter"/>
</dbReference>
<dbReference type="PANTHER" id="PTHR24208">
    <property type="entry name" value="LIM/HOMEOBOX PROTEIN LHX"/>
    <property type="match status" value="1"/>
</dbReference>
<dbReference type="Gene3D" id="1.10.10.60">
    <property type="entry name" value="Homeodomain-like"/>
    <property type="match status" value="1"/>
</dbReference>
<dbReference type="GO" id="GO:0046872">
    <property type="term" value="F:metal ion binding"/>
    <property type="evidence" value="ECO:0007669"/>
    <property type="project" value="UniProtKB-KW"/>
</dbReference>
<evidence type="ECO:0000256" key="10">
    <source>
        <dbReference type="PROSITE-ProRule" id="PRU00125"/>
    </source>
</evidence>
<dbReference type="PANTHER" id="PTHR24208:SF166">
    <property type="entry name" value="LIM HOMEOBOX TRANSCRIPTION FACTOR 1 ALPHA, ISOFORM B"/>
    <property type="match status" value="1"/>
</dbReference>
<dbReference type="AlphaFoldDB" id="A0A177AZ73"/>
<evidence type="ECO:0000259" key="12">
    <source>
        <dbReference type="PROSITE" id="PS50023"/>
    </source>
</evidence>
<comment type="caution">
    <text evidence="14">The sequence shown here is derived from an EMBL/GenBank/DDBJ whole genome shotgun (WGS) entry which is preliminary data.</text>
</comment>